<sequence length="186" mass="20697">MLALFFRFLPLVHIPQFTTRLAKGPLTQSPLLLRRKKFSLGRSGRVLLTAAENKMMPNFSTGLSPPRQTSYILVSNSAKRSVDSISIIRVQRAYPGKWVLDNIRKENNHELKDIEENCTPRIQRKSIPTARSSAGGIGRTRIRSNGNDGLTGVVDVKRLKMEELDGVGALAGEPYKGLEFNHANEA</sequence>
<proteinExistence type="predicted"/>
<dbReference type="Proteomes" id="UP001604277">
    <property type="component" value="Unassembled WGS sequence"/>
</dbReference>
<organism evidence="1 2">
    <name type="scientific">Forsythia ovata</name>
    <dbReference type="NCBI Taxonomy" id="205694"/>
    <lineage>
        <taxon>Eukaryota</taxon>
        <taxon>Viridiplantae</taxon>
        <taxon>Streptophyta</taxon>
        <taxon>Embryophyta</taxon>
        <taxon>Tracheophyta</taxon>
        <taxon>Spermatophyta</taxon>
        <taxon>Magnoliopsida</taxon>
        <taxon>eudicotyledons</taxon>
        <taxon>Gunneridae</taxon>
        <taxon>Pentapetalae</taxon>
        <taxon>asterids</taxon>
        <taxon>lamiids</taxon>
        <taxon>Lamiales</taxon>
        <taxon>Oleaceae</taxon>
        <taxon>Forsythieae</taxon>
        <taxon>Forsythia</taxon>
    </lineage>
</organism>
<gene>
    <name evidence="1" type="ORF">Fot_57425</name>
</gene>
<dbReference type="EMBL" id="JBFOLJ010000108">
    <property type="protein sequence ID" value="KAL2455567.1"/>
    <property type="molecule type" value="Genomic_DNA"/>
</dbReference>
<evidence type="ECO:0000313" key="2">
    <source>
        <dbReference type="Proteomes" id="UP001604277"/>
    </source>
</evidence>
<evidence type="ECO:0000313" key="1">
    <source>
        <dbReference type="EMBL" id="KAL2455567.1"/>
    </source>
</evidence>
<name>A0ABD1NVC6_9LAMI</name>
<keyword evidence="2" id="KW-1185">Reference proteome</keyword>
<comment type="caution">
    <text evidence="1">The sequence shown here is derived from an EMBL/GenBank/DDBJ whole genome shotgun (WGS) entry which is preliminary data.</text>
</comment>
<protein>
    <submittedName>
        <fullName evidence="1">Protein FAR1-RELATED SEQUENCE</fullName>
    </submittedName>
</protein>
<reference evidence="2" key="1">
    <citation type="submission" date="2024-07" db="EMBL/GenBank/DDBJ databases">
        <title>Two chromosome-level genome assemblies of Korean endemic species Abeliophyllum distichum and Forsythia ovata (Oleaceae).</title>
        <authorList>
            <person name="Jang H."/>
        </authorList>
    </citation>
    <scope>NUCLEOTIDE SEQUENCE [LARGE SCALE GENOMIC DNA]</scope>
</reference>
<accession>A0ABD1NVC6</accession>
<dbReference type="AlphaFoldDB" id="A0ABD1NVC6"/>